<feature type="region of interest" description="Disordered" evidence="1">
    <location>
        <begin position="1"/>
        <end position="449"/>
    </location>
</feature>
<evidence type="ECO:0000256" key="1">
    <source>
        <dbReference type="SAM" id="MobiDB-lite"/>
    </source>
</evidence>
<sequence>MTEVLAPRSAYPIMQSEGNDTASPRPHSRRQQPRQPRQNHRPQPHEALSDSNIPTVTTPKSRKTPRHQNNVDRTSSLAVSSNRSSNQGTNQKHRPASVAVTQGNATATPSKPSYAGAAFHASPAPSSLPVPKFFSKSVPSANADSGLQAKLEREGDRSDSNEPPCPNLAPPPSRTGDKTPLDMFFNADRQEKARRQNGASESHTPAPNSRSETPNRSRDMFMLELDEASSPVASDHNTPTAVRRQPATDRSRHPPENKPSPGFDEARRAAQTQSLKSFLNITSDQSSGTPPARSPLQPSPQQHHLFSTPSHNQQQQDPSLLYGNRNLSPMFHAARTPPTAPSPSQQQAFSPPNHHVGHYASVYANPYSPSPSKPGPPGYNSGAGYPENRHHPVHSPLQTHAPAVAFPSGPSPQPQHNAQHRGSPHGTDGANDIKDMEDRMKRMLRMNHN</sequence>
<dbReference type="EMBL" id="ML996081">
    <property type="protein sequence ID" value="KAF2158072.1"/>
    <property type="molecule type" value="Genomic_DNA"/>
</dbReference>
<comment type="caution">
    <text evidence="2">The sequence shown here is derived from an EMBL/GenBank/DDBJ whole genome shotgun (WGS) entry which is preliminary data.</text>
</comment>
<feature type="compositionally biased region" description="Polar residues" evidence="1">
    <location>
        <begin position="197"/>
        <end position="212"/>
    </location>
</feature>
<organism evidence="2 3">
    <name type="scientific">Myriangium duriaei CBS 260.36</name>
    <dbReference type="NCBI Taxonomy" id="1168546"/>
    <lineage>
        <taxon>Eukaryota</taxon>
        <taxon>Fungi</taxon>
        <taxon>Dikarya</taxon>
        <taxon>Ascomycota</taxon>
        <taxon>Pezizomycotina</taxon>
        <taxon>Dothideomycetes</taxon>
        <taxon>Dothideomycetidae</taxon>
        <taxon>Myriangiales</taxon>
        <taxon>Myriangiaceae</taxon>
        <taxon>Myriangium</taxon>
    </lineage>
</organism>
<feature type="compositionally biased region" description="Polar residues" evidence="1">
    <location>
        <begin position="299"/>
        <end position="318"/>
    </location>
</feature>
<gene>
    <name evidence="2" type="ORF">K461DRAFT_274314</name>
</gene>
<protein>
    <submittedName>
        <fullName evidence="2">Uncharacterized protein</fullName>
    </submittedName>
</protein>
<feature type="compositionally biased region" description="Basic and acidic residues" evidence="1">
    <location>
        <begin position="150"/>
        <end position="160"/>
    </location>
</feature>
<dbReference type="InterPro" id="IPR028322">
    <property type="entry name" value="PNRC-like_rgn"/>
</dbReference>
<dbReference type="AlphaFoldDB" id="A0A9P4JDE0"/>
<feature type="compositionally biased region" description="Polar residues" evidence="1">
    <location>
        <begin position="49"/>
        <end position="59"/>
    </location>
</feature>
<dbReference type="GO" id="GO:0016071">
    <property type="term" value="P:mRNA metabolic process"/>
    <property type="evidence" value="ECO:0007669"/>
    <property type="project" value="UniProtKB-ARBA"/>
</dbReference>
<name>A0A9P4JDE0_9PEZI</name>
<feature type="compositionally biased region" description="Polar residues" evidence="1">
    <location>
        <begin position="231"/>
        <end position="240"/>
    </location>
</feature>
<feature type="compositionally biased region" description="Pro residues" evidence="1">
    <location>
        <begin position="163"/>
        <end position="173"/>
    </location>
</feature>
<dbReference type="Pfam" id="PF15365">
    <property type="entry name" value="PNRC"/>
    <property type="match status" value="1"/>
</dbReference>
<feature type="compositionally biased region" description="Polar residues" evidence="1">
    <location>
        <begin position="99"/>
        <end position="111"/>
    </location>
</feature>
<dbReference type="Proteomes" id="UP000799439">
    <property type="component" value="Unassembled WGS sequence"/>
</dbReference>
<keyword evidence="3" id="KW-1185">Reference proteome</keyword>
<feature type="compositionally biased region" description="Pro residues" evidence="1">
    <location>
        <begin position="368"/>
        <end position="377"/>
    </location>
</feature>
<evidence type="ECO:0000313" key="2">
    <source>
        <dbReference type="EMBL" id="KAF2158072.1"/>
    </source>
</evidence>
<feature type="compositionally biased region" description="Basic residues" evidence="1">
    <location>
        <begin position="26"/>
        <end position="42"/>
    </location>
</feature>
<accession>A0A9P4JDE0</accession>
<dbReference type="OrthoDB" id="2142961at2759"/>
<reference evidence="2" key="1">
    <citation type="journal article" date="2020" name="Stud. Mycol.">
        <title>101 Dothideomycetes genomes: a test case for predicting lifestyles and emergence of pathogens.</title>
        <authorList>
            <person name="Haridas S."/>
            <person name="Albert R."/>
            <person name="Binder M."/>
            <person name="Bloem J."/>
            <person name="Labutti K."/>
            <person name="Salamov A."/>
            <person name="Andreopoulos B."/>
            <person name="Baker S."/>
            <person name="Barry K."/>
            <person name="Bills G."/>
            <person name="Bluhm B."/>
            <person name="Cannon C."/>
            <person name="Castanera R."/>
            <person name="Culley D."/>
            <person name="Daum C."/>
            <person name="Ezra D."/>
            <person name="Gonzalez J."/>
            <person name="Henrissat B."/>
            <person name="Kuo A."/>
            <person name="Liang C."/>
            <person name="Lipzen A."/>
            <person name="Lutzoni F."/>
            <person name="Magnuson J."/>
            <person name="Mondo S."/>
            <person name="Nolan M."/>
            <person name="Ohm R."/>
            <person name="Pangilinan J."/>
            <person name="Park H.-J."/>
            <person name="Ramirez L."/>
            <person name="Alfaro M."/>
            <person name="Sun H."/>
            <person name="Tritt A."/>
            <person name="Yoshinaga Y."/>
            <person name="Zwiers L.-H."/>
            <person name="Turgeon B."/>
            <person name="Goodwin S."/>
            <person name="Spatafora J."/>
            <person name="Crous P."/>
            <person name="Grigoriev I."/>
        </authorList>
    </citation>
    <scope>NUCLEOTIDE SEQUENCE</scope>
    <source>
        <strain evidence="2">CBS 260.36</strain>
    </source>
</reference>
<feature type="compositionally biased region" description="Low complexity" evidence="1">
    <location>
        <begin position="333"/>
        <end position="352"/>
    </location>
</feature>
<feature type="compositionally biased region" description="Polar residues" evidence="1">
    <location>
        <begin position="270"/>
        <end position="289"/>
    </location>
</feature>
<feature type="compositionally biased region" description="Basic and acidic residues" evidence="1">
    <location>
        <begin position="431"/>
        <end position="441"/>
    </location>
</feature>
<evidence type="ECO:0000313" key="3">
    <source>
        <dbReference type="Proteomes" id="UP000799439"/>
    </source>
</evidence>
<feature type="compositionally biased region" description="Basic and acidic residues" evidence="1">
    <location>
        <begin position="246"/>
        <end position="256"/>
    </location>
</feature>
<feature type="compositionally biased region" description="Low complexity" evidence="1">
    <location>
        <begin position="75"/>
        <end position="85"/>
    </location>
</feature>
<proteinExistence type="predicted"/>